<dbReference type="KEGG" id="hqi:H9L05_22110"/>
<dbReference type="RefSeq" id="WP_187734532.1">
    <property type="nucleotide sequence ID" value="NZ_BMFN01000006.1"/>
</dbReference>
<dbReference type="Proteomes" id="UP000516093">
    <property type="component" value="Plasmid p_unnamed2"/>
</dbReference>
<keyword evidence="3" id="KW-0614">Plasmid</keyword>
<keyword evidence="4" id="KW-1185">Reference proteome</keyword>
<keyword evidence="2" id="KW-0175">Coiled coil</keyword>
<reference evidence="3 4" key="1">
    <citation type="submission" date="2020-08" db="EMBL/GenBank/DDBJ databases">
        <title>Genome sequence of Hymenobacter qilianensis JCM 19763T.</title>
        <authorList>
            <person name="Hyun D.-W."/>
            <person name="Bae J.-W."/>
        </authorList>
    </citation>
    <scope>NUCLEOTIDE SEQUENCE [LARGE SCALE GENOMIC DNA]</scope>
    <source>
        <strain evidence="3 4">JCM 19763</strain>
        <plasmid evidence="3 4">p_unnamed2</plasmid>
    </source>
</reference>
<protein>
    <submittedName>
        <fullName evidence="3">TolC family protein</fullName>
    </submittedName>
</protein>
<evidence type="ECO:0000256" key="1">
    <source>
        <dbReference type="ARBA" id="ARBA00007613"/>
    </source>
</evidence>
<evidence type="ECO:0000256" key="2">
    <source>
        <dbReference type="SAM" id="Coils"/>
    </source>
</evidence>
<accession>A0A7H0H1F7</accession>
<dbReference type="InterPro" id="IPR003423">
    <property type="entry name" value="OMP_efflux"/>
</dbReference>
<dbReference type="AlphaFoldDB" id="A0A7H0H1F7"/>
<dbReference type="Gene3D" id="1.20.1600.10">
    <property type="entry name" value="Outer membrane efflux proteins (OEP)"/>
    <property type="match status" value="1"/>
</dbReference>
<dbReference type="Pfam" id="PF02321">
    <property type="entry name" value="OEP"/>
    <property type="match status" value="1"/>
</dbReference>
<dbReference type="GO" id="GO:0015562">
    <property type="term" value="F:efflux transmembrane transporter activity"/>
    <property type="evidence" value="ECO:0007669"/>
    <property type="project" value="InterPro"/>
</dbReference>
<proteinExistence type="inferred from homology"/>
<geneLocation type="plasmid" evidence="3 4">
    <name>p_unnamed2</name>
</geneLocation>
<comment type="similarity">
    <text evidence="1">Belongs to the outer membrane factor (OMF) (TC 1.B.17) family.</text>
</comment>
<evidence type="ECO:0000313" key="4">
    <source>
        <dbReference type="Proteomes" id="UP000516093"/>
    </source>
</evidence>
<dbReference type="PANTHER" id="PTHR30203">
    <property type="entry name" value="OUTER MEMBRANE CATION EFFLUX PROTEIN"/>
    <property type="match status" value="1"/>
</dbReference>
<sequence>MKYPEMKGIGWSWFSLLGLVLGLLLGVGTGPVRAQTVLSLDSAEAQTLRRHPRLRQADEDIAEQRALKRGSFAPANPDFLLAAPTGEMWAPGVVQTIDLPNVYRRQRQVAQAGITLAERNREVSRASVLRDTRLAYLNLQFAAAQVRQFTAQDSLYRALRLATDRLFAAGEVTSLQRISTDAEARQITVQLQQATDDLRAAQRRLGLLLGQPTATLVASTDLRQTGRELTQTGAALLRGLPQEDSSALLRSPALAYATQGVALSQSGISLVRARRTPALTVGYQNQAFENSALKYRFQFGVSVPIWFWTYRSQLQAATARARSADYQLQTQRLELGSQYQQALADTRKFSTSLAYYEQTGVPQAGAIISQSQRLFRAGEISYLFLIQSLNQAFTIQQTYLTTIRDYQQALVELNYLRGE</sequence>
<dbReference type="InterPro" id="IPR010131">
    <property type="entry name" value="MdtP/NodT-like"/>
</dbReference>
<dbReference type="PANTHER" id="PTHR30203:SF24">
    <property type="entry name" value="BLR4935 PROTEIN"/>
    <property type="match status" value="1"/>
</dbReference>
<dbReference type="EMBL" id="CP060786">
    <property type="protein sequence ID" value="QNP54373.1"/>
    <property type="molecule type" value="Genomic_DNA"/>
</dbReference>
<evidence type="ECO:0000313" key="3">
    <source>
        <dbReference type="EMBL" id="QNP54373.1"/>
    </source>
</evidence>
<name>A0A7H0H1F7_9BACT</name>
<gene>
    <name evidence="3" type="ORF">H9L05_22110</name>
</gene>
<feature type="coiled-coil region" evidence="2">
    <location>
        <begin position="184"/>
        <end position="211"/>
    </location>
</feature>
<dbReference type="SUPFAM" id="SSF56954">
    <property type="entry name" value="Outer membrane efflux proteins (OEP)"/>
    <property type="match status" value="1"/>
</dbReference>
<organism evidence="3 4">
    <name type="scientific">Hymenobacter qilianensis</name>
    <dbReference type="NCBI Taxonomy" id="1385715"/>
    <lineage>
        <taxon>Bacteria</taxon>
        <taxon>Pseudomonadati</taxon>
        <taxon>Bacteroidota</taxon>
        <taxon>Cytophagia</taxon>
        <taxon>Cytophagales</taxon>
        <taxon>Hymenobacteraceae</taxon>
        <taxon>Hymenobacter</taxon>
    </lineage>
</organism>